<feature type="region of interest" description="Disordered" evidence="1">
    <location>
        <begin position="104"/>
        <end position="134"/>
    </location>
</feature>
<proteinExistence type="predicted"/>
<protein>
    <submittedName>
        <fullName evidence="2">Uncharacterized protein</fullName>
    </submittedName>
</protein>
<dbReference type="AlphaFoldDB" id="A0A7S0J3V6"/>
<feature type="compositionally biased region" description="Basic and acidic residues" evidence="1">
    <location>
        <begin position="107"/>
        <end position="121"/>
    </location>
</feature>
<sequence length="234" mass="24765">MAHLWMICIVHAAAMLPQLATRRERRSVLALTEAGGKAEEKTAGVDSLTAPMVAAGAVGMLFNVTTATVSSGIQVARELDERYELGWTARAVLELGMEAVGRLAEQQGERRRAATAKREAAKGGSEAAGDSTLDELNDAATATNTKVEAAPRAAMVDLRRVARTLAAPSYVAAPAVTAAPADSAAHISAQAAVLLGGADAWRAVRDGRLGKRAFLRSRLGRVLRRGWRFWLPVD</sequence>
<name>A0A7S0J3V6_9EUKA</name>
<evidence type="ECO:0000313" key="2">
    <source>
        <dbReference type="EMBL" id="CAD8540150.1"/>
    </source>
</evidence>
<dbReference type="EMBL" id="HBER01030728">
    <property type="protein sequence ID" value="CAD8540150.1"/>
    <property type="molecule type" value="Transcribed_RNA"/>
</dbReference>
<reference evidence="2" key="1">
    <citation type="submission" date="2021-01" db="EMBL/GenBank/DDBJ databases">
        <authorList>
            <person name="Corre E."/>
            <person name="Pelletier E."/>
            <person name="Niang G."/>
            <person name="Scheremetjew M."/>
            <person name="Finn R."/>
            <person name="Kale V."/>
            <person name="Holt S."/>
            <person name="Cochrane G."/>
            <person name="Meng A."/>
            <person name="Brown T."/>
            <person name="Cohen L."/>
        </authorList>
    </citation>
    <scope>NUCLEOTIDE SEQUENCE</scope>
    <source>
        <strain evidence="2">RCC1130</strain>
    </source>
</reference>
<organism evidence="2">
    <name type="scientific">Calcidiscus leptoporus</name>
    <dbReference type="NCBI Taxonomy" id="127549"/>
    <lineage>
        <taxon>Eukaryota</taxon>
        <taxon>Haptista</taxon>
        <taxon>Haptophyta</taxon>
        <taxon>Prymnesiophyceae</taxon>
        <taxon>Coccolithales</taxon>
        <taxon>Calcidiscaceae</taxon>
        <taxon>Calcidiscus</taxon>
    </lineage>
</organism>
<gene>
    <name evidence="2" type="ORF">CLEP1334_LOCUS15433</name>
</gene>
<accession>A0A7S0J3V6</accession>
<evidence type="ECO:0000256" key="1">
    <source>
        <dbReference type="SAM" id="MobiDB-lite"/>
    </source>
</evidence>